<feature type="transmembrane region" description="Helical" evidence="7">
    <location>
        <begin position="224"/>
        <end position="245"/>
    </location>
</feature>
<dbReference type="CDD" id="cd06853">
    <property type="entry name" value="GT_WecA_like"/>
    <property type="match status" value="1"/>
</dbReference>
<sequence>MSFGSIPLALAFLLSVALVATLRRIAPRIGLIDIPTVRKAHEGTVPVCGGIAMFVALLATMVLRDGLWPRDIETWATAAPEPNSWTLLLALGALVAVGIADDRWEIRAGTKLVLQGLIAFGLLGLGDGGHLGAGIVPIPASLPASGWISALVTIVFVVGLINAFNMIDGLDGLAGGIAGVALICLALASMLTGQARLVDDSLLLVAVVLGFLVFNLRRPGLPRAIAFMGDAGSMMLGCAIGSIIVELSSRSLAGEGGPEIFPALLWIVAIPVIDTISLMIRRPLAGRSPMAADRAHLHHLLLDSGMSPMLATATLIGVSGLLGAVAIAGIALQAPPSLMLMGLVIPAMAHCAFVWAGPHRRKAVAQAPAVSPEPAE</sequence>
<reference evidence="9" key="1">
    <citation type="journal article" date="2019" name="Int. J. Syst. Evol. Microbiol.">
        <title>The Global Catalogue of Microorganisms (GCM) 10K type strain sequencing project: providing services to taxonomists for standard genome sequencing and annotation.</title>
        <authorList>
            <consortium name="The Broad Institute Genomics Platform"/>
            <consortium name="The Broad Institute Genome Sequencing Center for Infectious Disease"/>
            <person name="Wu L."/>
            <person name="Ma J."/>
        </authorList>
    </citation>
    <scope>NUCLEOTIDE SEQUENCE [LARGE SCALE GENOMIC DNA]</scope>
    <source>
        <strain evidence="9">KACC 12633</strain>
    </source>
</reference>
<evidence type="ECO:0000256" key="5">
    <source>
        <dbReference type="ARBA" id="ARBA00022989"/>
    </source>
</evidence>
<dbReference type="EMBL" id="JBHSML010000013">
    <property type="protein sequence ID" value="MFC5518449.1"/>
    <property type="molecule type" value="Genomic_DNA"/>
</dbReference>
<keyword evidence="4 7" id="KW-0812">Transmembrane</keyword>
<feature type="transmembrane region" description="Helical" evidence="7">
    <location>
        <begin position="43"/>
        <end position="63"/>
    </location>
</feature>
<dbReference type="Pfam" id="PF00953">
    <property type="entry name" value="Glycos_transf_4"/>
    <property type="match status" value="1"/>
</dbReference>
<evidence type="ECO:0000313" key="8">
    <source>
        <dbReference type="EMBL" id="MFC5518449.1"/>
    </source>
</evidence>
<keyword evidence="3" id="KW-0808">Transferase</keyword>
<dbReference type="PANTHER" id="PTHR22926:SF3">
    <property type="entry name" value="UNDECAPRENYL-PHOSPHATE ALPHA-N-ACETYLGLUCOSAMINYL 1-PHOSPHATE TRANSFERASE"/>
    <property type="match status" value="1"/>
</dbReference>
<keyword evidence="6 7" id="KW-0472">Membrane</keyword>
<keyword evidence="9" id="KW-1185">Reference proteome</keyword>
<feature type="transmembrane region" description="Helical" evidence="7">
    <location>
        <begin position="83"/>
        <end position="100"/>
    </location>
</feature>
<dbReference type="PROSITE" id="PS01348">
    <property type="entry name" value="MRAY_2"/>
    <property type="match status" value="1"/>
</dbReference>
<name>A0ABW0Q2F5_9HYPH</name>
<evidence type="ECO:0000256" key="6">
    <source>
        <dbReference type="ARBA" id="ARBA00023136"/>
    </source>
</evidence>
<feature type="transmembrane region" description="Helical" evidence="7">
    <location>
        <begin position="309"/>
        <end position="332"/>
    </location>
</feature>
<evidence type="ECO:0000256" key="1">
    <source>
        <dbReference type="ARBA" id="ARBA00004651"/>
    </source>
</evidence>
<feature type="transmembrane region" description="Helical" evidence="7">
    <location>
        <begin position="260"/>
        <end position="280"/>
    </location>
</feature>
<comment type="subcellular location">
    <subcellularLocation>
        <location evidence="1">Cell membrane</location>
        <topology evidence="1">Multi-pass membrane protein</topology>
    </subcellularLocation>
</comment>
<feature type="transmembrane region" description="Helical" evidence="7">
    <location>
        <begin position="176"/>
        <end position="195"/>
    </location>
</feature>
<dbReference type="InterPro" id="IPR018480">
    <property type="entry name" value="PNAcMuramoyl-5peptid_Trfase_CS"/>
</dbReference>
<dbReference type="RefSeq" id="WP_266343396.1">
    <property type="nucleotide sequence ID" value="NZ_JAPKNH010000003.1"/>
</dbReference>
<feature type="transmembrane region" description="Helical" evidence="7">
    <location>
        <begin position="6"/>
        <end position="22"/>
    </location>
</feature>
<feature type="transmembrane region" description="Helical" evidence="7">
    <location>
        <begin position="112"/>
        <end position="138"/>
    </location>
</feature>
<organism evidence="8 9">
    <name type="scientific">Kaistia terrae</name>
    <dbReference type="NCBI Taxonomy" id="537017"/>
    <lineage>
        <taxon>Bacteria</taxon>
        <taxon>Pseudomonadati</taxon>
        <taxon>Pseudomonadota</taxon>
        <taxon>Alphaproteobacteria</taxon>
        <taxon>Hyphomicrobiales</taxon>
        <taxon>Kaistiaceae</taxon>
        <taxon>Kaistia</taxon>
    </lineage>
</organism>
<accession>A0ABW0Q2F5</accession>
<comment type="caution">
    <text evidence="8">The sequence shown here is derived from an EMBL/GenBank/DDBJ whole genome shotgun (WGS) entry which is preliminary data.</text>
</comment>
<feature type="transmembrane region" description="Helical" evidence="7">
    <location>
        <begin position="338"/>
        <end position="356"/>
    </location>
</feature>
<keyword evidence="2" id="KW-1003">Cell membrane</keyword>
<evidence type="ECO:0000313" key="9">
    <source>
        <dbReference type="Proteomes" id="UP001596150"/>
    </source>
</evidence>
<evidence type="ECO:0000256" key="7">
    <source>
        <dbReference type="SAM" id="Phobius"/>
    </source>
</evidence>
<evidence type="ECO:0000256" key="3">
    <source>
        <dbReference type="ARBA" id="ARBA00022679"/>
    </source>
</evidence>
<gene>
    <name evidence="8" type="ORF">ACFPP9_21925</name>
</gene>
<evidence type="ECO:0000256" key="2">
    <source>
        <dbReference type="ARBA" id="ARBA00022475"/>
    </source>
</evidence>
<feature type="transmembrane region" description="Helical" evidence="7">
    <location>
        <begin position="201"/>
        <end position="217"/>
    </location>
</feature>
<dbReference type="InterPro" id="IPR000715">
    <property type="entry name" value="Glycosyl_transferase_4"/>
</dbReference>
<protein>
    <submittedName>
        <fullName evidence="8">Glycosyltransferase family 4 protein</fullName>
    </submittedName>
</protein>
<feature type="transmembrane region" description="Helical" evidence="7">
    <location>
        <begin position="144"/>
        <end position="164"/>
    </location>
</feature>
<dbReference type="PANTHER" id="PTHR22926">
    <property type="entry name" value="PHOSPHO-N-ACETYLMURAMOYL-PENTAPEPTIDE-TRANSFERASE"/>
    <property type="match status" value="1"/>
</dbReference>
<proteinExistence type="predicted"/>
<keyword evidence="5 7" id="KW-1133">Transmembrane helix</keyword>
<dbReference type="Proteomes" id="UP001596150">
    <property type="component" value="Unassembled WGS sequence"/>
</dbReference>
<evidence type="ECO:0000256" key="4">
    <source>
        <dbReference type="ARBA" id="ARBA00022692"/>
    </source>
</evidence>